<feature type="compositionally biased region" description="Basic and acidic residues" evidence="11">
    <location>
        <begin position="17"/>
        <end position="32"/>
    </location>
</feature>
<organism evidence="13 14">
    <name type="scientific">Scophthalmus maximus</name>
    <name type="common">Turbot</name>
    <name type="synonym">Psetta maxima</name>
    <dbReference type="NCBI Taxonomy" id="52904"/>
    <lineage>
        <taxon>Eukaryota</taxon>
        <taxon>Metazoa</taxon>
        <taxon>Chordata</taxon>
        <taxon>Craniata</taxon>
        <taxon>Vertebrata</taxon>
        <taxon>Euteleostomi</taxon>
        <taxon>Actinopterygii</taxon>
        <taxon>Neopterygii</taxon>
        <taxon>Teleostei</taxon>
        <taxon>Neoteleostei</taxon>
        <taxon>Acanthomorphata</taxon>
        <taxon>Carangaria</taxon>
        <taxon>Pleuronectiformes</taxon>
        <taxon>Pleuronectoidei</taxon>
        <taxon>Scophthalmidae</taxon>
        <taxon>Scophthalmus</taxon>
    </lineage>
</organism>
<keyword evidence="4" id="KW-0963">Cytoplasm</keyword>
<comment type="similarity">
    <text evidence="2">Belongs to the BBOF1 family.</text>
</comment>
<proteinExistence type="inferred from homology"/>
<evidence type="ECO:0000256" key="1">
    <source>
        <dbReference type="ARBA" id="ARBA00004120"/>
    </source>
</evidence>
<evidence type="ECO:0000256" key="3">
    <source>
        <dbReference type="ARBA" id="ARBA00015392"/>
    </source>
</evidence>
<feature type="coiled-coil region" evidence="10">
    <location>
        <begin position="61"/>
        <end position="162"/>
    </location>
</feature>
<dbReference type="InterPro" id="IPR032777">
    <property type="entry name" value="DUF4515"/>
</dbReference>
<dbReference type="PANTHER" id="PTHR14845">
    <property type="entry name" value="COILED-COIL DOMAIN-CONTAINING 166"/>
    <property type="match status" value="1"/>
</dbReference>
<accession>A0A8D2ZR67</accession>
<dbReference type="Ensembl" id="ENSSMAT00000006365.2">
    <property type="protein sequence ID" value="ENSSMAP00000006282.2"/>
    <property type="gene ID" value="ENSSMAG00000003861.2"/>
</dbReference>
<dbReference type="Pfam" id="PF14988">
    <property type="entry name" value="DUF4515"/>
    <property type="match status" value="1"/>
</dbReference>
<evidence type="ECO:0000256" key="10">
    <source>
        <dbReference type="SAM" id="Coils"/>
    </source>
</evidence>
<evidence type="ECO:0000256" key="9">
    <source>
        <dbReference type="ARBA" id="ARBA00031573"/>
    </source>
</evidence>
<keyword evidence="5 10" id="KW-0175">Coiled coil</keyword>
<evidence type="ECO:0000313" key="13">
    <source>
        <dbReference type="Ensembl" id="ENSSMAP00000006282.2"/>
    </source>
</evidence>
<evidence type="ECO:0000256" key="11">
    <source>
        <dbReference type="SAM" id="MobiDB-lite"/>
    </source>
</evidence>
<keyword evidence="8" id="KW-0966">Cell projection</keyword>
<evidence type="ECO:0000256" key="5">
    <source>
        <dbReference type="ARBA" id="ARBA00023054"/>
    </source>
</evidence>
<name>A0A8D2ZR67_SCOMX</name>
<evidence type="ECO:0000313" key="14">
    <source>
        <dbReference type="Proteomes" id="UP000694558"/>
    </source>
</evidence>
<reference evidence="13" key="2">
    <citation type="submission" date="2025-08" db="UniProtKB">
        <authorList>
            <consortium name="Ensembl"/>
        </authorList>
    </citation>
    <scope>IDENTIFICATION</scope>
</reference>
<dbReference type="PANTHER" id="PTHR14845:SF5">
    <property type="entry name" value="BASAL BODY-ORIENTATION FACTOR 1"/>
    <property type="match status" value="1"/>
</dbReference>
<evidence type="ECO:0000256" key="6">
    <source>
        <dbReference type="ARBA" id="ARBA00023069"/>
    </source>
</evidence>
<gene>
    <name evidence="13" type="primary">BBOF1</name>
</gene>
<keyword evidence="7" id="KW-0206">Cytoskeleton</keyword>
<dbReference type="AlphaFoldDB" id="A0A8D2ZR67"/>
<reference evidence="13" key="1">
    <citation type="submission" date="2023-05" db="EMBL/GenBank/DDBJ databases">
        <title>High-quality long-read genome of Scophthalmus maximus.</title>
        <authorList>
            <person name="Lien S."/>
            <person name="Martinez P."/>
        </authorList>
    </citation>
    <scope>NUCLEOTIDE SEQUENCE [LARGE SCALE GENOMIC DNA]</scope>
</reference>
<dbReference type="GeneTree" id="ENSGT00940000154427"/>
<feature type="coiled-coil region" evidence="10">
    <location>
        <begin position="215"/>
        <end position="302"/>
    </location>
</feature>
<feature type="domain" description="DUF4515" evidence="12">
    <location>
        <begin position="104"/>
        <end position="248"/>
    </location>
</feature>
<keyword evidence="6" id="KW-0969">Cilium</keyword>
<evidence type="ECO:0000259" key="12">
    <source>
        <dbReference type="Pfam" id="PF14988"/>
    </source>
</evidence>
<evidence type="ECO:0000256" key="4">
    <source>
        <dbReference type="ARBA" id="ARBA00022490"/>
    </source>
</evidence>
<feature type="region of interest" description="Disordered" evidence="11">
    <location>
        <begin position="1"/>
        <end position="32"/>
    </location>
</feature>
<comment type="subcellular location">
    <subcellularLocation>
        <location evidence="1">Cytoplasm</location>
        <location evidence="1">Cytoskeleton</location>
        <location evidence="1">Cilium basal body</location>
    </subcellularLocation>
</comment>
<feature type="compositionally biased region" description="Basic residues" evidence="11">
    <location>
        <begin position="1"/>
        <end position="16"/>
    </location>
</feature>
<evidence type="ECO:0000256" key="8">
    <source>
        <dbReference type="ARBA" id="ARBA00023273"/>
    </source>
</evidence>
<protein>
    <recommendedName>
        <fullName evidence="3">Basal body-orientation factor 1</fullName>
    </recommendedName>
    <alternativeName>
        <fullName evidence="9">Coiled-coil domain-containing protein 176</fullName>
    </alternativeName>
</protein>
<dbReference type="Proteomes" id="UP000694558">
    <property type="component" value="Chromosome 17"/>
</dbReference>
<evidence type="ECO:0000256" key="2">
    <source>
        <dbReference type="ARBA" id="ARBA00007508"/>
    </source>
</evidence>
<sequence>MPKKKAAKVKKVKGGKGKKDGKQEARADKESDVEKAKAAAALWELRLNVADQSLVRHREDWRALARVNEELTNRLHRLERDTVDISACLFGYFCIKLQDWFQQAEDYTLQINEMKELFRKRSSDFDMIQEGMKTIKEFQKTKAQMEQELNDTRESMGLADKEHRENLNKMEYKFFKEKARLEREAERAIAVAVDRAHNEAIVQLDDASRSVFKENVRLNEALRHHIKEAEDLQKLTSSLAKQNASLALDKNTFELMVKKNAAQMAAQKEELSKLRAKVDSLQQALDLKARELEQEEKKEAEEILVRSQAGQVELGKLQKVLGTRGRELGHVKRLASTIVEQRTELEQFFHESLAQVRQEIAASRLQYKKEALRAYRWRLTEATAGKLKFPPIRTFQKGPHSTNSVYSDMEAAATWTHQPGSKVEISDLTWEQKEQVLRLLFAKMNGQKERLDGCSFIAHWLHPN</sequence>
<evidence type="ECO:0000256" key="7">
    <source>
        <dbReference type="ARBA" id="ARBA00023212"/>
    </source>
</evidence>